<dbReference type="Gene3D" id="2.160.20.10">
    <property type="entry name" value="Single-stranded right-handed beta-helix, Pectin lyase-like"/>
    <property type="match status" value="1"/>
</dbReference>
<dbReference type="InterPro" id="IPR011050">
    <property type="entry name" value="Pectin_lyase_fold/virulence"/>
</dbReference>
<feature type="signal peptide" evidence="1">
    <location>
        <begin position="1"/>
        <end position="29"/>
    </location>
</feature>
<accession>A0A443IAG5</accession>
<keyword evidence="1" id="KW-0732">Signal</keyword>
<keyword evidence="3" id="KW-1185">Reference proteome</keyword>
<name>A0A443IAG5_9GAMM</name>
<dbReference type="Proteomes" id="UP000288794">
    <property type="component" value="Unassembled WGS sequence"/>
</dbReference>
<evidence type="ECO:0000256" key="1">
    <source>
        <dbReference type="SAM" id="SignalP"/>
    </source>
</evidence>
<gene>
    <name evidence="2" type="ORF">ED28_15500</name>
</gene>
<dbReference type="EMBL" id="JMEE01000042">
    <property type="protein sequence ID" value="RWR01089.1"/>
    <property type="molecule type" value="Genomic_DNA"/>
</dbReference>
<feature type="chain" id="PRO_5019203027" description="Filamentous hemagglutinin N-terminal domain-containing protein" evidence="1">
    <location>
        <begin position="30"/>
        <end position="72"/>
    </location>
</feature>
<evidence type="ECO:0000313" key="3">
    <source>
        <dbReference type="Proteomes" id="UP000288794"/>
    </source>
</evidence>
<protein>
    <recommendedName>
        <fullName evidence="4">Filamentous hemagglutinin N-terminal domain-containing protein</fullName>
    </recommendedName>
</protein>
<sequence length="72" mass="7644">MLFMKKFKLSLIFTATAAILASSSLYASSADVINIAKPNGKGISVNNYNEFNVSKDGMILNNSGKNVATQLG</sequence>
<dbReference type="InterPro" id="IPR012334">
    <property type="entry name" value="Pectin_lyas_fold"/>
</dbReference>
<dbReference type="AlphaFoldDB" id="A0A443IAG5"/>
<evidence type="ECO:0000313" key="2">
    <source>
        <dbReference type="EMBL" id="RWR01089.1"/>
    </source>
</evidence>
<comment type="caution">
    <text evidence="2">The sequence shown here is derived from an EMBL/GenBank/DDBJ whole genome shotgun (WGS) entry which is preliminary data.</text>
</comment>
<organism evidence="2 3">
    <name type="scientific">[Pantoea] beijingensis</name>
    <dbReference type="NCBI Taxonomy" id="1324864"/>
    <lineage>
        <taxon>Bacteria</taxon>
        <taxon>Pseudomonadati</taxon>
        <taxon>Pseudomonadota</taxon>
        <taxon>Gammaproteobacteria</taxon>
        <taxon>Enterobacterales</taxon>
        <taxon>Erwiniaceae</taxon>
        <taxon>Erwinia</taxon>
    </lineage>
</organism>
<evidence type="ECO:0008006" key="4">
    <source>
        <dbReference type="Google" id="ProtNLM"/>
    </source>
</evidence>
<reference evidence="2 3" key="1">
    <citation type="submission" date="2014-04" db="EMBL/GenBank/DDBJ databases">
        <title>Draft genome sequence of Pantoea beijingensis strain LMG 27579, an emerging pathogen to Pleurotus eryngii with potential industrial application.</title>
        <authorList>
            <person name="Xu F."/>
            <person name="Liu Y."/>
            <person name="Wang S."/>
            <person name="Yin Y."/>
            <person name="Ma Y."/>
            <person name="Zhao S."/>
            <person name="Rong C."/>
        </authorList>
    </citation>
    <scope>NUCLEOTIDE SEQUENCE [LARGE SCALE GENOMIC DNA]</scope>
    <source>
        <strain evidence="2 3">LMG 27579</strain>
    </source>
</reference>
<dbReference type="SUPFAM" id="SSF51126">
    <property type="entry name" value="Pectin lyase-like"/>
    <property type="match status" value="1"/>
</dbReference>
<proteinExistence type="predicted"/>